<accession>A0ABM7WUM5</accession>
<keyword evidence="2 5" id="KW-0489">Methyltransferase</keyword>
<dbReference type="GO" id="GO:0008168">
    <property type="term" value="F:methyltransferase activity"/>
    <property type="evidence" value="ECO:0007669"/>
    <property type="project" value="UniProtKB-KW"/>
</dbReference>
<dbReference type="EC" id="2.1.1.163" evidence="5"/>
<keyword evidence="7" id="KW-1185">Reference proteome</keyword>
<evidence type="ECO:0000256" key="5">
    <source>
        <dbReference type="HAMAP-Rule" id="MF_01813"/>
    </source>
</evidence>
<organism evidence="6 7">
    <name type="scientific">Anaeromyxobacter oryzae</name>
    <dbReference type="NCBI Taxonomy" id="2918170"/>
    <lineage>
        <taxon>Bacteria</taxon>
        <taxon>Pseudomonadati</taxon>
        <taxon>Myxococcota</taxon>
        <taxon>Myxococcia</taxon>
        <taxon>Myxococcales</taxon>
        <taxon>Cystobacterineae</taxon>
        <taxon>Anaeromyxobacteraceae</taxon>
        <taxon>Anaeromyxobacter</taxon>
    </lineage>
</organism>
<feature type="binding site" evidence="5">
    <location>
        <position position="84"/>
    </location>
    <ligand>
        <name>S-adenosyl-L-methionine</name>
        <dbReference type="ChEBI" id="CHEBI:59789"/>
    </ligand>
</feature>
<feature type="binding site" evidence="5">
    <location>
        <position position="64"/>
    </location>
    <ligand>
        <name>S-adenosyl-L-methionine</name>
        <dbReference type="ChEBI" id="CHEBI:59789"/>
    </ligand>
</feature>
<dbReference type="PROSITE" id="PS51608">
    <property type="entry name" value="SAM_MT_UBIE"/>
    <property type="match status" value="1"/>
</dbReference>
<protein>
    <recommendedName>
        <fullName evidence="5">Demethylmenaquinone methyltransferase</fullName>
        <ecNumber evidence="5">2.1.1.163</ecNumber>
    </recommendedName>
</protein>
<dbReference type="PANTHER" id="PTHR43591">
    <property type="entry name" value="METHYLTRANSFERASE"/>
    <property type="match status" value="1"/>
</dbReference>
<dbReference type="EMBL" id="AP025591">
    <property type="protein sequence ID" value="BDG03098.1"/>
    <property type="molecule type" value="Genomic_DNA"/>
</dbReference>
<dbReference type="InterPro" id="IPR023576">
    <property type="entry name" value="UbiE/COQ5_MeTrFase_CS"/>
</dbReference>
<evidence type="ECO:0000256" key="1">
    <source>
        <dbReference type="ARBA" id="ARBA00022428"/>
    </source>
</evidence>
<keyword evidence="3 5" id="KW-0808">Transferase</keyword>
<dbReference type="HAMAP" id="MF_01813">
    <property type="entry name" value="MenG_UbiE_methyltr"/>
    <property type="match status" value="1"/>
</dbReference>
<dbReference type="Pfam" id="PF01209">
    <property type="entry name" value="Ubie_methyltran"/>
    <property type="match status" value="1"/>
</dbReference>
<gene>
    <name evidence="5 6" type="primary">menG</name>
    <name evidence="6" type="ORF">AMOR_20940</name>
</gene>
<dbReference type="RefSeq" id="WP_248360803.1">
    <property type="nucleotide sequence ID" value="NZ_AP025591.1"/>
</dbReference>
<evidence type="ECO:0000256" key="4">
    <source>
        <dbReference type="ARBA" id="ARBA00022691"/>
    </source>
</evidence>
<keyword evidence="1 5" id="KW-0474">Menaquinone biosynthesis</keyword>
<name>A0ABM7WUM5_9BACT</name>
<dbReference type="PANTHER" id="PTHR43591:SF24">
    <property type="entry name" value="2-METHOXY-6-POLYPRENYL-1,4-BENZOQUINOL METHYLASE, MITOCHONDRIAL"/>
    <property type="match status" value="1"/>
</dbReference>
<dbReference type="PROSITE" id="PS01183">
    <property type="entry name" value="UBIE_1"/>
    <property type="match status" value="1"/>
</dbReference>
<dbReference type="InterPro" id="IPR004033">
    <property type="entry name" value="UbiE/COQ5_MeTrFase"/>
</dbReference>
<evidence type="ECO:0000313" key="7">
    <source>
        <dbReference type="Proteomes" id="UP001162891"/>
    </source>
</evidence>
<dbReference type="CDD" id="cd02440">
    <property type="entry name" value="AdoMet_MTases"/>
    <property type="match status" value="1"/>
</dbReference>
<comment type="pathway">
    <text evidence="5">Quinol/quinone metabolism; menaquinone biosynthesis; menaquinol from 1,4-dihydroxy-2-naphthoate: step 2/2.</text>
</comment>
<comment type="caution">
    <text evidence="5">Lacks conserved residue(s) required for the propagation of feature annotation.</text>
</comment>
<dbReference type="Proteomes" id="UP001162891">
    <property type="component" value="Chromosome"/>
</dbReference>
<evidence type="ECO:0000313" key="6">
    <source>
        <dbReference type="EMBL" id="BDG03098.1"/>
    </source>
</evidence>
<proteinExistence type="inferred from homology"/>
<evidence type="ECO:0000256" key="3">
    <source>
        <dbReference type="ARBA" id="ARBA00022679"/>
    </source>
</evidence>
<keyword evidence="4 5" id="KW-0949">S-adenosyl-L-methionine</keyword>
<dbReference type="Gene3D" id="3.40.50.150">
    <property type="entry name" value="Vaccinia Virus protein VP39"/>
    <property type="match status" value="1"/>
</dbReference>
<dbReference type="InterPro" id="IPR029063">
    <property type="entry name" value="SAM-dependent_MTases_sf"/>
</dbReference>
<dbReference type="GO" id="GO:0032259">
    <property type="term" value="P:methylation"/>
    <property type="evidence" value="ECO:0007669"/>
    <property type="project" value="UniProtKB-KW"/>
</dbReference>
<dbReference type="NCBIfam" id="TIGR01934">
    <property type="entry name" value="MenG_MenH_UbiE"/>
    <property type="match status" value="1"/>
</dbReference>
<feature type="binding site" evidence="5">
    <location>
        <begin position="105"/>
        <end position="106"/>
    </location>
    <ligand>
        <name>S-adenosyl-L-methionine</name>
        <dbReference type="ChEBI" id="CHEBI:59789"/>
    </ligand>
</feature>
<sequence>MSVPLPGEGPRAGQVRAMFDRVAPSYDLLNRVMSLRIDQAWRSRLLRELAPKQGEAMLDLCAGTMDVAAMARRRVPGLTIVGADFSFGMLSRGVRKTGLPAAQADALALPFQSRSFDLATVTFGMRNLDSWEAGLRELARALRPGARLGILEFFRPETAGTRVVHVAINKVMVPVMGRILSPDPAAYRYLVASMERFASRPEFEEGARRNGFRDVRGETLFPGMCGLVTAVRA</sequence>
<reference evidence="7" key="1">
    <citation type="journal article" date="2022" name="Int. J. Syst. Evol. Microbiol.">
        <title>Anaeromyxobacter oryzae sp. nov., Anaeromyxobacter diazotrophicus sp. nov. and Anaeromyxobacter paludicola sp. nov., isolated from paddy soils.</title>
        <authorList>
            <person name="Itoh H."/>
            <person name="Xu Z."/>
            <person name="Mise K."/>
            <person name="Masuda Y."/>
            <person name="Ushijima N."/>
            <person name="Hayakawa C."/>
            <person name="Shiratori Y."/>
            <person name="Senoo K."/>
        </authorList>
    </citation>
    <scope>NUCLEOTIDE SEQUENCE [LARGE SCALE GENOMIC DNA]</scope>
    <source>
        <strain evidence="7">Red232</strain>
    </source>
</reference>
<comment type="function">
    <text evidence="5">Methyltransferase required for the conversion of demethylmenaquinol (DMKH2) to menaquinol (MKH2).</text>
</comment>
<evidence type="ECO:0000256" key="2">
    <source>
        <dbReference type="ARBA" id="ARBA00022603"/>
    </source>
</evidence>
<dbReference type="SUPFAM" id="SSF53335">
    <property type="entry name" value="S-adenosyl-L-methionine-dependent methyltransferases"/>
    <property type="match status" value="1"/>
</dbReference>
<comment type="catalytic activity">
    <reaction evidence="5">
        <text>a 2-demethylmenaquinol + S-adenosyl-L-methionine = a menaquinol + S-adenosyl-L-homocysteine + H(+)</text>
        <dbReference type="Rhea" id="RHEA:42640"/>
        <dbReference type="Rhea" id="RHEA-COMP:9539"/>
        <dbReference type="Rhea" id="RHEA-COMP:9563"/>
        <dbReference type="ChEBI" id="CHEBI:15378"/>
        <dbReference type="ChEBI" id="CHEBI:18151"/>
        <dbReference type="ChEBI" id="CHEBI:55437"/>
        <dbReference type="ChEBI" id="CHEBI:57856"/>
        <dbReference type="ChEBI" id="CHEBI:59789"/>
        <dbReference type="EC" id="2.1.1.163"/>
    </reaction>
</comment>
<comment type="similarity">
    <text evidence="5">Belongs to the class I-like SAM-binding methyltransferase superfamily. MenG/UbiE family.</text>
</comment>